<keyword evidence="3" id="KW-1185">Reference proteome</keyword>
<protein>
    <submittedName>
        <fullName evidence="2">Uncharacterized protein</fullName>
    </submittedName>
</protein>
<dbReference type="KEGG" id="psuu:Psuf_034040"/>
<reference evidence="2 3" key="2">
    <citation type="submission" date="2020-03" db="EMBL/GenBank/DDBJ databases">
        <authorList>
            <person name="Ichikawa N."/>
            <person name="Kimura A."/>
            <person name="Kitahashi Y."/>
            <person name="Uohara A."/>
        </authorList>
    </citation>
    <scope>NUCLEOTIDE SEQUENCE [LARGE SCALE GENOMIC DNA]</scope>
    <source>
        <strain evidence="2 3">NBRC 105367</strain>
    </source>
</reference>
<reference evidence="2 3" key="1">
    <citation type="submission" date="2020-03" db="EMBL/GenBank/DDBJ databases">
        <title>Whole genome shotgun sequence of Phytohabitans suffuscus NBRC 105367.</title>
        <authorList>
            <person name="Komaki H."/>
            <person name="Tamura T."/>
        </authorList>
    </citation>
    <scope>NUCLEOTIDE SEQUENCE [LARGE SCALE GENOMIC DNA]</scope>
    <source>
        <strain evidence="2 3">NBRC 105367</strain>
    </source>
</reference>
<dbReference type="EMBL" id="AP022871">
    <property type="protein sequence ID" value="BCB86091.1"/>
    <property type="molecule type" value="Genomic_DNA"/>
</dbReference>
<feature type="region of interest" description="Disordered" evidence="1">
    <location>
        <begin position="1"/>
        <end position="22"/>
    </location>
</feature>
<name>A0A6F8YJG8_9ACTN</name>
<accession>A0A6F8YJG8</accession>
<gene>
    <name evidence="2" type="ORF">Psuf_034040</name>
</gene>
<evidence type="ECO:0000313" key="3">
    <source>
        <dbReference type="Proteomes" id="UP000503011"/>
    </source>
</evidence>
<evidence type="ECO:0000313" key="2">
    <source>
        <dbReference type="EMBL" id="BCB86091.1"/>
    </source>
</evidence>
<evidence type="ECO:0000256" key="1">
    <source>
        <dbReference type="SAM" id="MobiDB-lite"/>
    </source>
</evidence>
<dbReference type="Proteomes" id="UP000503011">
    <property type="component" value="Chromosome"/>
</dbReference>
<proteinExistence type="predicted"/>
<organism evidence="2 3">
    <name type="scientific">Phytohabitans suffuscus</name>
    <dbReference type="NCBI Taxonomy" id="624315"/>
    <lineage>
        <taxon>Bacteria</taxon>
        <taxon>Bacillati</taxon>
        <taxon>Actinomycetota</taxon>
        <taxon>Actinomycetes</taxon>
        <taxon>Micromonosporales</taxon>
        <taxon>Micromonosporaceae</taxon>
    </lineage>
</organism>
<sequence length="92" mass="9994">MEVAVPRARRVTRGRPDRNRWPRAPGRTPLLIALDAVAASRVTVGSDLAVRYWDGFCVLGLKLHRPIGAGTNSQDGTAALGRLHPGWMPLPC</sequence>
<dbReference type="AlphaFoldDB" id="A0A6F8YJG8"/>